<dbReference type="GeneID" id="63751911"/>
<dbReference type="Proteomes" id="UP000184383">
    <property type="component" value="Unassembled WGS sequence"/>
</dbReference>
<sequence>MLYPIFAIILCHDLTTSHLYVYIYRVNDPCSSKTHIIHPNSLNLVPLELCRNETDQLNDSYSISSIMFHTLLNVFPTMVPPALGSPDVNSRVDCIYTQLTGSPGRHILDHLLSHVNCIATLYHRWRMLHLVGLDSCSCLLGEALFPFGLSLDSVDDGL</sequence>
<reference evidence="2" key="1">
    <citation type="journal article" date="2017" name="Genome Biol.">
        <title>Comparative genomics reveals high biological diversity and specific adaptations in the industrially and medically important fungal genus Aspergillus.</title>
        <authorList>
            <person name="de Vries R.P."/>
            <person name="Riley R."/>
            <person name="Wiebenga A."/>
            <person name="Aguilar-Osorio G."/>
            <person name="Amillis S."/>
            <person name="Uchima C.A."/>
            <person name="Anderluh G."/>
            <person name="Asadollahi M."/>
            <person name="Askin M."/>
            <person name="Barry K."/>
            <person name="Battaglia E."/>
            <person name="Bayram O."/>
            <person name="Benocci T."/>
            <person name="Braus-Stromeyer S.A."/>
            <person name="Caldana C."/>
            <person name="Canovas D."/>
            <person name="Cerqueira G.C."/>
            <person name="Chen F."/>
            <person name="Chen W."/>
            <person name="Choi C."/>
            <person name="Clum A."/>
            <person name="Dos Santos R.A."/>
            <person name="Damasio A.R."/>
            <person name="Diallinas G."/>
            <person name="Emri T."/>
            <person name="Fekete E."/>
            <person name="Flipphi M."/>
            <person name="Freyberg S."/>
            <person name="Gallo A."/>
            <person name="Gournas C."/>
            <person name="Habgood R."/>
            <person name="Hainaut M."/>
            <person name="Harispe M.L."/>
            <person name="Henrissat B."/>
            <person name="Hilden K.S."/>
            <person name="Hope R."/>
            <person name="Hossain A."/>
            <person name="Karabika E."/>
            <person name="Karaffa L."/>
            <person name="Karanyi Z."/>
            <person name="Krasevec N."/>
            <person name="Kuo A."/>
            <person name="Kusch H."/>
            <person name="LaButti K."/>
            <person name="Lagendijk E.L."/>
            <person name="Lapidus A."/>
            <person name="Levasseur A."/>
            <person name="Lindquist E."/>
            <person name="Lipzen A."/>
            <person name="Logrieco A.F."/>
            <person name="MacCabe A."/>
            <person name="Maekelae M.R."/>
            <person name="Malavazi I."/>
            <person name="Melin P."/>
            <person name="Meyer V."/>
            <person name="Mielnichuk N."/>
            <person name="Miskei M."/>
            <person name="Molnar A.P."/>
            <person name="Mule G."/>
            <person name="Ngan C.Y."/>
            <person name="Orejas M."/>
            <person name="Orosz E."/>
            <person name="Ouedraogo J.P."/>
            <person name="Overkamp K.M."/>
            <person name="Park H.-S."/>
            <person name="Perrone G."/>
            <person name="Piumi F."/>
            <person name="Punt P.J."/>
            <person name="Ram A.F."/>
            <person name="Ramon A."/>
            <person name="Rauscher S."/>
            <person name="Record E."/>
            <person name="Riano-Pachon D.M."/>
            <person name="Robert V."/>
            <person name="Roehrig J."/>
            <person name="Ruller R."/>
            <person name="Salamov A."/>
            <person name="Salih N.S."/>
            <person name="Samson R.A."/>
            <person name="Sandor E."/>
            <person name="Sanguinetti M."/>
            <person name="Schuetze T."/>
            <person name="Sepcic K."/>
            <person name="Shelest E."/>
            <person name="Sherlock G."/>
            <person name="Sophianopoulou V."/>
            <person name="Squina F.M."/>
            <person name="Sun H."/>
            <person name="Susca A."/>
            <person name="Todd R.B."/>
            <person name="Tsang A."/>
            <person name="Unkles S.E."/>
            <person name="van de Wiele N."/>
            <person name="van Rossen-Uffink D."/>
            <person name="Oliveira J.V."/>
            <person name="Vesth T.C."/>
            <person name="Visser J."/>
            <person name="Yu J.-H."/>
            <person name="Zhou M."/>
            <person name="Andersen M.R."/>
            <person name="Archer D.B."/>
            <person name="Baker S.E."/>
            <person name="Benoit I."/>
            <person name="Brakhage A.A."/>
            <person name="Braus G.H."/>
            <person name="Fischer R."/>
            <person name="Frisvad J.C."/>
            <person name="Goldman G.H."/>
            <person name="Houbraken J."/>
            <person name="Oakley B."/>
            <person name="Pocsi I."/>
            <person name="Scazzocchio C."/>
            <person name="Seiboth B."/>
            <person name="vanKuyk P.A."/>
            <person name="Wortman J."/>
            <person name="Dyer P.S."/>
            <person name="Grigoriev I.V."/>
        </authorList>
    </citation>
    <scope>NUCLEOTIDE SEQUENCE [LARGE SCALE GENOMIC DNA]</scope>
    <source>
        <strain evidence="2">DTO 134E9</strain>
    </source>
</reference>
<organism evidence="1 2">
    <name type="scientific">Aspergillus wentii DTO 134E9</name>
    <dbReference type="NCBI Taxonomy" id="1073089"/>
    <lineage>
        <taxon>Eukaryota</taxon>
        <taxon>Fungi</taxon>
        <taxon>Dikarya</taxon>
        <taxon>Ascomycota</taxon>
        <taxon>Pezizomycotina</taxon>
        <taxon>Eurotiomycetes</taxon>
        <taxon>Eurotiomycetidae</taxon>
        <taxon>Eurotiales</taxon>
        <taxon>Aspergillaceae</taxon>
        <taxon>Aspergillus</taxon>
        <taxon>Aspergillus subgen. Cremei</taxon>
    </lineage>
</organism>
<gene>
    <name evidence="1" type="ORF">ASPWEDRAFT_436373</name>
</gene>
<accession>A0A1L9RPQ2</accession>
<dbReference type="VEuPathDB" id="FungiDB:ASPWEDRAFT_436373"/>
<protein>
    <submittedName>
        <fullName evidence="1">Uncharacterized protein</fullName>
    </submittedName>
</protein>
<proteinExistence type="predicted"/>
<dbReference type="AlphaFoldDB" id="A0A1L9RPQ2"/>
<dbReference type="RefSeq" id="XP_040690611.1">
    <property type="nucleotide sequence ID" value="XM_040836063.1"/>
</dbReference>
<dbReference type="EMBL" id="KV878211">
    <property type="protein sequence ID" value="OJJ36935.1"/>
    <property type="molecule type" value="Genomic_DNA"/>
</dbReference>
<evidence type="ECO:0000313" key="1">
    <source>
        <dbReference type="EMBL" id="OJJ36935.1"/>
    </source>
</evidence>
<evidence type="ECO:0000313" key="2">
    <source>
        <dbReference type="Proteomes" id="UP000184383"/>
    </source>
</evidence>
<keyword evidence="2" id="KW-1185">Reference proteome</keyword>
<name>A0A1L9RPQ2_ASPWE</name>